<feature type="compositionally biased region" description="Low complexity" evidence="6">
    <location>
        <begin position="11"/>
        <end position="60"/>
    </location>
</feature>
<gene>
    <name evidence="9" type="ORF">P5G46_04780</name>
</gene>
<keyword evidence="5 7" id="KW-0472">Membrane</keyword>
<evidence type="ECO:0000256" key="1">
    <source>
        <dbReference type="ARBA" id="ARBA00004651"/>
    </source>
</evidence>
<feature type="compositionally biased region" description="Basic residues" evidence="6">
    <location>
        <begin position="1"/>
        <end position="10"/>
    </location>
</feature>
<proteinExistence type="predicted"/>
<feature type="transmembrane region" description="Helical" evidence="7">
    <location>
        <begin position="181"/>
        <end position="210"/>
    </location>
</feature>
<feature type="domain" description="Cytochrome b561 bacterial/Ni-hydrogenase" evidence="8">
    <location>
        <begin position="231"/>
        <end position="415"/>
    </location>
</feature>
<dbReference type="InterPro" id="IPR011577">
    <property type="entry name" value="Cyt_b561_bac/Ni-Hgenase"/>
</dbReference>
<sequence length="462" mass="49155">MNATVRRRGLPRVPGGEPWPPGTGAATAATTAPVDAVGSSDAPAAPAAAPMPSATSTRTTDAVLPAATEGLPLRRGLPRTPGGDPWPPAAARRPVEDAVASSVHVGDETTGATALADPAASEVPAVATAAADRPPLRMPRTVVPTASSEQWSDLRAERLGRERTPAPAPSRRVAQALAGGAALAVAAVMVVLFTRWIVSTPAVAAFLIAYPGDYPLPETAPVGLPAWLGWQHFLNAFFLVLIVRSGLQVRHEKRPSAFWSPRRNAKRKISLTLWFHQALDVLWIANGIPFVVLLFATGQWMRIVPTSWEVFPNAVSAVLQYASLQWPTENGWVAYNALQQMAYFTIVFVAAPLAIVSGVRMSGVWPRDAERLNRAYPIAWARAVHYPVMLFFVAFTVVHVGLVLATGARRNLNHMYAAQDGDGWLGVIVFAASLAVIAAAWIAARPSVLASVARVFGSVASR</sequence>
<dbReference type="Proteomes" id="UP001630303">
    <property type="component" value="Unassembled WGS sequence"/>
</dbReference>
<feature type="transmembrane region" description="Helical" evidence="7">
    <location>
        <begin position="271"/>
        <end position="296"/>
    </location>
</feature>
<evidence type="ECO:0000256" key="4">
    <source>
        <dbReference type="ARBA" id="ARBA00022989"/>
    </source>
</evidence>
<comment type="caution">
    <text evidence="9">The sequence shown here is derived from an EMBL/GenBank/DDBJ whole genome shotgun (WGS) entry which is preliminary data.</text>
</comment>
<dbReference type="EMBL" id="JAROCE010000001">
    <property type="protein sequence ID" value="MFM2719812.1"/>
    <property type="molecule type" value="Genomic_DNA"/>
</dbReference>
<evidence type="ECO:0000256" key="2">
    <source>
        <dbReference type="ARBA" id="ARBA00022475"/>
    </source>
</evidence>
<evidence type="ECO:0000256" key="7">
    <source>
        <dbReference type="SAM" id="Phobius"/>
    </source>
</evidence>
<evidence type="ECO:0000256" key="5">
    <source>
        <dbReference type="ARBA" id="ARBA00023136"/>
    </source>
</evidence>
<organism evidence="9 10">
    <name type="scientific">Microbacterium mcarthurae</name>
    <dbReference type="NCBI Taxonomy" id="3035918"/>
    <lineage>
        <taxon>Bacteria</taxon>
        <taxon>Bacillati</taxon>
        <taxon>Actinomycetota</taxon>
        <taxon>Actinomycetes</taxon>
        <taxon>Micrococcales</taxon>
        <taxon>Microbacteriaceae</taxon>
        <taxon>Microbacterium</taxon>
    </lineage>
</organism>
<evidence type="ECO:0000259" key="8">
    <source>
        <dbReference type="Pfam" id="PF01292"/>
    </source>
</evidence>
<accession>A0ABW9GDG6</accession>
<dbReference type="Gene3D" id="1.20.950.20">
    <property type="entry name" value="Transmembrane di-heme cytochromes, Chain C"/>
    <property type="match status" value="1"/>
</dbReference>
<keyword evidence="3 7" id="KW-0812">Transmembrane</keyword>
<evidence type="ECO:0000256" key="6">
    <source>
        <dbReference type="SAM" id="MobiDB-lite"/>
    </source>
</evidence>
<keyword evidence="10" id="KW-1185">Reference proteome</keyword>
<evidence type="ECO:0000313" key="10">
    <source>
        <dbReference type="Proteomes" id="UP001630303"/>
    </source>
</evidence>
<name>A0ABW9GDG6_9MICO</name>
<feature type="transmembrane region" description="Helical" evidence="7">
    <location>
        <begin position="230"/>
        <end position="250"/>
    </location>
</feature>
<comment type="subcellular location">
    <subcellularLocation>
        <location evidence="1">Cell membrane</location>
        <topology evidence="1">Multi-pass membrane protein</topology>
    </subcellularLocation>
</comment>
<evidence type="ECO:0000313" key="9">
    <source>
        <dbReference type="EMBL" id="MFM2719812.1"/>
    </source>
</evidence>
<feature type="transmembrane region" description="Helical" evidence="7">
    <location>
        <begin position="341"/>
        <end position="362"/>
    </location>
</feature>
<dbReference type="RefSeq" id="WP_408905093.1">
    <property type="nucleotide sequence ID" value="NZ_JAROCE010000001.1"/>
</dbReference>
<reference evidence="9 10" key="1">
    <citation type="submission" date="2023-03" db="EMBL/GenBank/DDBJ databases">
        <title>MT1 and MT2 Draft Genomes of Novel Species.</title>
        <authorList>
            <person name="Venkateswaran K."/>
        </authorList>
    </citation>
    <scope>NUCLEOTIDE SEQUENCE [LARGE SCALE GENOMIC DNA]</scope>
    <source>
        <strain evidence="9 10">IF8SW-P5</strain>
    </source>
</reference>
<dbReference type="Pfam" id="PF01292">
    <property type="entry name" value="Ni_hydr_CYTB"/>
    <property type="match status" value="1"/>
</dbReference>
<feature type="region of interest" description="Disordered" evidence="6">
    <location>
        <begin position="1"/>
        <end position="108"/>
    </location>
</feature>
<evidence type="ECO:0000256" key="3">
    <source>
        <dbReference type="ARBA" id="ARBA00022692"/>
    </source>
</evidence>
<dbReference type="SUPFAM" id="SSF81342">
    <property type="entry name" value="Transmembrane di-heme cytochromes"/>
    <property type="match status" value="1"/>
</dbReference>
<feature type="transmembrane region" description="Helical" evidence="7">
    <location>
        <begin position="383"/>
        <end position="404"/>
    </location>
</feature>
<protein>
    <submittedName>
        <fullName evidence="9">Cytochrome b/b6 domain-containing protein</fullName>
    </submittedName>
</protein>
<dbReference type="InterPro" id="IPR016174">
    <property type="entry name" value="Di-haem_cyt_TM"/>
</dbReference>
<keyword evidence="4 7" id="KW-1133">Transmembrane helix</keyword>
<feature type="transmembrane region" description="Helical" evidence="7">
    <location>
        <begin position="424"/>
        <end position="444"/>
    </location>
</feature>
<keyword evidence="2" id="KW-1003">Cell membrane</keyword>